<dbReference type="RefSeq" id="WP_005999402.1">
    <property type="nucleotide sequence ID" value="NZ_AAEW02000006.1"/>
</dbReference>
<evidence type="ECO:0000313" key="3">
    <source>
        <dbReference type="Proteomes" id="UP000005695"/>
    </source>
</evidence>
<dbReference type="InterPro" id="IPR002048">
    <property type="entry name" value="EF_hand_dom"/>
</dbReference>
<dbReference type="Proteomes" id="UP000005695">
    <property type="component" value="Unassembled WGS sequence"/>
</dbReference>
<sequence>MMNDSLNTLRRFCPIERSYLVIVLLALLLSCILFTKAHALSSRQRPMDMLYNAADSDGNGLISETEWHTVMQKRFEEIDTNNDSQVSLEEMAASRETAKQRFRAMRQSGGAR</sequence>
<evidence type="ECO:0000313" key="2">
    <source>
        <dbReference type="EMBL" id="EAT16197.1"/>
    </source>
</evidence>
<dbReference type="Pfam" id="PF13202">
    <property type="entry name" value="EF-hand_5"/>
    <property type="match status" value="2"/>
</dbReference>
<evidence type="ECO:0000259" key="1">
    <source>
        <dbReference type="PROSITE" id="PS50222"/>
    </source>
</evidence>
<accession>Q1K111</accession>
<proteinExistence type="predicted"/>
<reference evidence="2" key="2">
    <citation type="submission" date="2006-05" db="EMBL/GenBank/DDBJ databases">
        <title>Sequencing of the draft genome and assembly of Desulfuromonas acetoxidans DSM 684.</title>
        <authorList>
            <consortium name="US DOE Joint Genome Institute (JGI-PGF)"/>
            <person name="Copeland A."/>
            <person name="Lucas S."/>
            <person name="Lapidus A."/>
            <person name="Barry K."/>
            <person name="Detter J.C."/>
            <person name="Glavina del Rio T."/>
            <person name="Hammon N."/>
            <person name="Israni S."/>
            <person name="Dalin E."/>
            <person name="Tice H."/>
            <person name="Bruce D."/>
            <person name="Pitluck S."/>
            <person name="Richardson P."/>
        </authorList>
    </citation>
    <scope>NUCLEOTIDE SEQUENCE [LARGE SCALE GENOMIC DNA]</scope>
    <source>
        <strain evidence="2">DSM 684</strain>
    </source>
</reference>
<dbReference type="PROSITE" id="PS00018">
    <property type="entry name" value="EF_HAND_1"/>
    <property type="match status" value="1"/>
</dbReference>
<dbReference type="SUPFAM" id="SSF47473">
    <property type="entry name" value="EF-hand"/>
    <property type="match status" value="1"/>
</dbReference>
<dbReference type="InterPro" id="IPR011992">
    <property type="entry name" value="EF-hand-dom_pair"/>
</dbReference>
<dbReference type="AlphaFoldDB" id="Q1K111"/>
<feature type="domain" description="EF-hand" evidence="1">
    <location>
        <begin position="42"/>
        <end position="77"/>
    </location>
</feature>
<reference evidence="2" key="1">
    <citation type="submission" date="2006-05" db="EMBL/GenBank/DDBJ databases">
        <title>Annotation of the draft genome assembly of Desulfuromonas acetoxidans DSM 684.</title>
        <authorList>
            <consortium name="US DOE Joint Genome Institute (JGI-ORNL)"/>
            <person name="Larimer F."/>
            <person name="Land M."/>
            <person name="Hauser L."/>
        </authorList>
    </citation>
    <scope>NUCLEOTIDE SEQUENCE [LARGE SCALE GENOMIC DNA]</scope>
    <source>
        <strain evidence="2">DSM 684</strain>
    </source>
</reference>
<gene>
    <name evidence="2" type="ORF">Dace_1661</name>
</gene>
<dbReference type="PROSITE" id="PS50222">
    <property type="entry name" value="EF_HAND_2"/>
    <property type="match status" value="1"/>
</dbReference>
<name>Q1K111_DESA6</name>
<dbReference type="Gene3D" id="1.10.238.10">
    <property type="entry name" value="EF-hand"/>
    <property type="match status" value="1"/>
</dbReference>
<comment type="caution">
    <text evidence="2">The sequence shown here is derived from an EMBL/GenBank/DDBJ whole genome shotgun (WGS) entry which is preliminary data.</text>
</comment>
<dbReference type="GO" id="GO:0005509">
    <property type="term" value="F:calcium ion binding"/>
    <property type="evidence" value="ECO:0007669"/>
    <property type="project" value="InterPro"/>
</dbReference>
<keyword evidence="3" id="KW-1185">Reference proteome</keyword>
<dbReference type="InterPro" id="IPR018247">
    <property type="entry name" value="EF_Hand_1_Ca_BS"/>
</dbReference>
<protein>
    <recommendedName>
        <fullName evidence="1">EF-hand domain-containing protein</fullName>
    </recommendedName>
</protein>
<organism evidence="2 3">
    <name type="scientific">Desulfuromonas acetoxidans (strain DSM 684 / 11070)</name>
    <dbReference type="NCBI Taxonomy" id="281689"/>
    <lineage>
        <taxon>Bacteria</taxon>
        <taxon>Pseudomonadati</taxon>
        <taxon>Thermodesulfobacteriota</taxon>
        <taxon>Desulfuromonadia</taxon>
        <taxon>Desulfuromonadales</taxon>
        <taxon>Desulfuromonadaceae</taxon>
        <taxon>Desulfuromonas</taxon>
    </lineage>
</organism>
<dbReference type="EMBL" id="AAEW02000006">
    <property type="protein sequence ID" value="EAT16197.1"/>
    <property type="molecule type" value="Genomic_DNA"/>
</dbReference>